<sequence>MNVHQRVLILDDEEDLRSILAQRLGRRGYEILEAATAQEGMALLQETIFEAVLLDIRLPDGDGLQLLQEMKKRQPDLQVIMLTGHGTLESAIEAMKAGAYDYLTKPCNLSELEITLQKALEQRKLLVENTGLRQVVHRQNAELLIIGDSEKMQSLKEITRKIAQTDTPVLLQGESGTGKELFARALHVWSHRSGQAYIPLNAGAVHETLMESELFGHEKGAFTGANAVKLGLVEMADQGTLFLDEIGEMPLNLQVKLLRFMETGEFRRVGDNRLRRVNVRIITATNRNLPEEVEAGRFRKDLYYRLTGMVLHIPPLRERKGDILQLAEYFLRKGLRRHLQGGNPAQDRPQGQTIYLAPETQEALLAYDFPGNVRELAHLIERGLILAEGPLIRIRDLWPEHGEGRVSIPTEIPLPAEERAAEMDEKVSKTESQGDQERQESEGDQEGQKSGGDQAEQENQEEMENHEERENQSESLEGYLTLAEIEKEYILATMKKVDGNKARAARLLGISVRNLYRKMEEYS</sequence>
<dbReference type="FunFam" id="3.40.50.2300:FF:000018">
    <property type="entry name" value="DNA-binding transcriptional regulator NtrC"/>
    <property type="match status" value="1"/>
</dbReference>
<dbReference type="SMART" id="SM00448">
    <property type="entry name" value="REC"/>
    <property type="match status" value="1"/>
</dbReference>
<organism evidence="12 13">
    <name type="scientific">Desulfitobacterium chlororespirans DSM 11544</name>
    <dbReference type="NCBI Taxonomy" id="1121395"/>
    <lineage>
        <taxon>Bacteria</taxon>
        <taxon>Bacillati</taxon>
        <taxon>Bacillota</taxon>
        <taxon>Clostridia</taxon>
        <taxon>Eubacteriales</taxon>
        <taxon>Desulfitobacteriaceae</taxon>
        <taxon>Desulfitobacterium</taxon>
    </lineage>
</organism>
<dbReference type="Gene3D" id="3.40.50.2300">
    <property type="match status" value="1"/>
</dbReference>
<dbReference type="SUPFAM" id="SSF52172">
    <property type="entry name" value="CheY-like"/>
    <property type="match status" value="1"/>
</dbReference>
<evidence type="ECO:0000256" key="4">
    <source>
        <dbReference type="ARBA" id="ARBA00022840"/>
    </source>
</evidence>
<dbReference type="PANTHER" id="PTHR32071:SF119">
    <property type="entry name" value="SIGMA L-DEPENDENT TRANSCRIPTIONAL REGULATOR YPLP-RELATED"/>
    <property type="match status" value="1"/>
</dbReference>
<dbReference type="Gene3D" id="3.40.50.300">
    <property type="entry name" value="P-loop containing nucleotide triphosphate hydrolases"/>
    <property type="match status" value="1"/>
</dbReference>
<dbReference type="GO" id="GO:0043565">
    <property type="term" value="F:sequence-specific DNA binding"/>
    <property type="evidence" value="ECO:0007669"/>
    <property type="project" value="InterPro"/>
</dbReference>
<dbReference type="Gene3D" id="1.10.8.60">
    <property type="match status" value="1"/>
</dbReference>
<comment type="function">
    <text evidence="7">May play the central regulatory role in sporulation. It may be an element of the effector pathway responsible for the activation of sporulation genes in response to nutritional stress. Spo0A may act in concert with spo0H (a sigma factor) to control the expression of some genes that are critical to the sporulation process.</text>
</comment>
<evidence type="ECO:0000256" key="8">
    <source>
        <dbReference type="PROSITE-ProRule" id="PRU00169"/>
    </source>
</evidence>
<dbReference type="PRINTS" id="PR01590">
    <property type="entry name" value="HTHFIS"/>
</dbReference>
<keyword evidence="6" id="KW-0804">Transcription</keyword>
<dbReference type="Gene3D" id="1.10.10.60">
    <property type="entry name" value="Homeodomain-like"/>
    <property type="match status" value="1"/>
</dbReference>
<dbReference type="SUPFAM" id="SSF52540">
    <property type="entry name" value="P-loop containing nucleoside triphosphate hydrolases"/>
    <property type="match status" value="1"/>
</dbReference>
<keyword evidence="3" id="KW-0547">Nucleotide-binding</keyword>
<protein>
    <recommendedName>
        <fullName evidence="1">Stage 0 sporulation protein A homolog</fullName>
    </recommendedName>
</protein>
<dbReference type="InterPro" id="IPR027417">
    <property type="entry name" value="P-loop_NTPase"/>
</dbReference>
<dbReference type="Pfam" id="PF25601">
    <property type="entry name" value="AAA_lid_14"/>
    <property type="match status" value="1"/>
</dbReference>
<evidence type="ECO:0000256" key="9">
    <source>
        <dbReference type="SAM" id="MobiDB-lite"/>
    </source>
</evidence>
<evidence type="ECO:0000256" key="6">
    <source>
        <dbReference type="ARBA" id="ARBA00023163"/>
    </source>
</evidence>
<evidence type="ECO:0000259" key="10">
    <source>
        <dbReference type="PROSITE" id="PS50045"/>
    </source>
</evidence>
<dbReference type="InterPro" id="IPR001789">
    <property type="entry name" value="Sig_transdc_resp-reg_receiver"/>
</dbReference>
<dbReference type="RefSeq" id="WP_072772272.1">
    <property type="nucleotide sequence ID" value="NZ_FRDN01000006.1"/>
</dbReference>
<dbReference type="EMBL" id="FRDN01000006">
    <property type="protein sequence ID" value="SHN68434.1"/>
    <property type="molecule type" value="Genomic_DNA"/>
</dbReference>
<evidence type="ECO:0000256" key="3">
    <source>
        <dbReference type="ARBA" id="ARBA00022741"/>
    </source>
</evidence>
<dbReference type="SMART" id="SM00382">
    <property type="entry name" value="AAA"/>
    <property type="match status" value="1"/>
</dbReference>
<dbReference type="InterPro" id="IPR003593">
    <property type="entry name" value="AAA+_ATPase"/>
</dbReference>
<dbReference type="Proteomes" id="UP000184010">
    <property type="component" value="Unassembled WGS sequence"/>
</dbReference>
<dbReference type="FunFam" id="3.40.50.300:FF:000006">
    <property type="entry name" value="DNA-binding transcriptional regulator NtrC"/>
    <property type="match status" value="1"/>
</dbReference>
<dbReference type="SUPFAM" id="SSF46689">
    <property type="entry name" value="Homeodomain-like"/>
    <property type="match status" value="1"/>
</dbReference>
<evidence type="ECO:0000256" key="5">
    <source>
        <dbReference type="ARBA" id="ARBA00023015"/>
    </source>
</evidence>
<dbReference type="PROSITE" id="PS50045">
    <property type="entry name" value="SIGMA54_INTERACT_4"/>
    <property type="match status" value="1"/>
</dbReference>
<feature type="domain" description="Response regulatory" evidence="11">
    <location>
        <begin position="6"/>
        <end position="120"/>
    </location>
</feature>
<keyword evidence="2 8" id="KW-0597">Phosphoprotein</keyword>
<name>A0A1M7TCG0_9FIRM</name>
<feature type="region of interest" description="Disordered" evidence="9">
    <location>
        <begin position="404"/>
        <end position="475"/>
    </location>
</feature>
<dbReference type="InterPro" id="IPR025944">
    <property type="entry name" value="Sigma_54_int_dom_CS"/>
</dbReference>
<reference evidence="13" key="1">
    <citation type="submission" date="2016-12" db="EMBL/GenBank/DDBJ databases">
        <authorList>
            <person name="Varghese N."/>
            <person name="Submissions S."/>
        </authorList>
    </citation>
    <scope>NUCLEOTIDE SEQUENCE [LARGE SCALE GENOMIC DNA]</scope>
    <source>
        <strain evidence="13">DSM 11544</strain>
    </source>
</reference>
<dbReference type="AlphaFoldDB" id="A0A1M7TCG0"/>
<keyword evidence="13" id="KW-1185">Reference proteome</keyword>
<dbReference type="PROSITE" id="PS00688">
    <property type="entry name" value="SIGMA54_INTERACT_3"/>
    <property type="match status" value="1"/>
</dbReference>
<feature type="compositionally biased region" description="Acidic residues" evidence="9">
    <location>
        <begin position="455"/>
        <end position="465"/>
    </location>
</feature>
<evidence type="ECO:0000256" key="1">
    <source>
        <dbReference type="ARBA" id="ARBA00018672"/>
    </source>
</evidence>
<dbReference type="CDD" id="cd00009">
    <property type="entry name" value="AAA"/>
    <property type="match status" value="1"/>
</dbReference>
<dbReference type="PANTHER" id="PTHR32071">
    <property type="entry name" value="TRANSCRIPTIONAL REGULATORY PROTEIN"/>
    <property type="match status" value="1"/>
</dbReference>
<dbReference type="InterPro" id="IPR058031">
    <property type="entry name" value="AAA_lid_NorR"/>
</dbReference>
<dbReference type="InterPro" id="IPR011006">
    <property type="entry name" value="CheY-like_superfamily"/>
</dbReference>
<dbReference type="STRING" id="1121395.SAMN02745215_01778"/>
<dbReference type="InterPro" id="IPR009057">
    <property type="entry name" value="Homeodomain-like_sf"/>
</dbReference>
<evidence type="ECO:0000313" key="13">
    <source>
        <dbReference type="Proteomes" id="UP000184010"/>
    </source>
</evidence>
<dbReference type="Pfam" id="PF00072">
    <property type="entry name" value="Response_reg"/>
    <property type="match status" value="1"/>
</dbReference>
<feature type="domain" description="Sigma-54 factor interaction" evidence="10">
    <location>
        <begin position="145"/>
        <end position="385"/>
    </location>
</feature>
<gene>
    <name evidence="12" type="ORF">SAMN02745215_01778</name>
</gene>
<dbReference type="Pfam" id="PF00158">
    <property type="entry name" value="Sigma54_activat"/>
    <property type="match status" value="1"/>
</dbReference>
<proteinExistence type="predicted"/>
<dbReference type="PROSITE" id="PS50110">
    <property type="entry name" value="RESPONSE_REGULATORY"/>
    <property type="match status" value="1"/>
</dbReference>
<feature type="modified residue" description="4-aspartylphosphate" evidence="8">
    <location>
        <position position="55"/>
    </location>
</feature>
<feature type="compositionally biased region" description="Basic and acidic residues" evidence="9">
    <location>
        <begin position="416"/>
        <end position="429"/>
    </location>
</feature>
<evidence type="ECO:0000259" key="11">
    <source>
        <dbReference type="PROSITE" id="PS50110"/>
    </source>
</evidence>
<dbReference type="GO" id="GO:0006355">
    <property type="term" value="P:regulation of DNA-templated transcription"/>
    <property type="evidence" value="ECO:0007669"/>
    <property type="project" value="InterPro"/>
</dbReference>
<dbReference type="InterPro" id="IPR025662">
    <property type="entry name" value="Sigma_54_int_dom_ATP-bd_1"/>
</dbReference>
<keyword evidence="5" id="KW-0805">Transcription regulation</keyword>
<evidence type="ECO:0000313" key="12">
    <source>
        <dbReference type="EMBL" id="SHN68434.1"/>
    </source>
</evidence>
<dbReference type="Pfam" id="PF02954">
    <property type="entry name" value="HTH_8"/>
    <property type="match status" value="1"/>
</dbReference>
<dbReference type="InterPro" id="IPR002078">
    <property type="entry name" value="Sigma_54_int"/>
</dbReference>
<dbReference type="PROSITE" id="PS00675">
    <property type="entry name" value="SIGMA54_INTERACT_1"/>
    <property type="match status" value="1"/>
</dbReference>
<dbReference type="InterPro" id="IPR002197">
    <property type="entry name" value="HTH_Fis"/>
</dbReference>
<evidence type="ECO:0000256" key="7">
    <source>
        <dbReference type="ARBA" id="ARBA00024867"/>
    </source>
</evidence>
<dbReference type="GO" id="GO:0005524">
    <property type="term" value="F:ATP binding"/>
    <property type="evidence" value="ECO:0007669"/>
    <property type="project" value="UniProtKB-KW"/>
</dbReference>
<accession>A0A1M7TCG0</accession>
<dbReference type="GO" id="GO:0000160">
    <property type="term" value="P:phosphorelay signal transduction system"/>
    <property type="evidence" value="ECO:0007669"/>
    <property type="project" value="InterPro"/>
</dbReference>
<evidence type="ECO:0000256" key="2">
    <source>
        <dbReference type="ARBA" id="ARBA00022553"/>
    </source>
</evidence>
<keyword evidence="4" id="KW-0067">ATP-binding</keyword>